<dbReference type="Pfam" id="PF00005">
    <property type="entry name" value="ABC_tran"/>
    <property type="match status" value="1"/>
</dbReference>
<protein>
    <submittedName>
        <fullName evidence="10">ABC transporter ATP-binding protein</fullName>
    </submittedName>
</protein>
<comment type="subcellular location">
    <subcellularLocation>
        <location evidence="1">Cell membrane</location>
        <topology evidence="1">Multi-pass membrane protein</topology>
    </subcellularLocation>
</comment>
<evidence type="ECO:0000256" key="4">
    <source>
        <dbReference type="ARBA" id="ARBA00022840"/>
    </source>
</evidence>
<reference evidence="10 11" key="1">
    <citation type="submission" date="2024-05" db="EMBL/GenBank/DDBJ databases">
        <authorList>
            <person name="Venkateswaran K."/>
        </authorList>
    </citation>
    <scope>NUCLEOTIDE SEQUENCE [LARGE SCALE GENOMIC DNA]</scope>
    <source>
        <strain evidence="10 11">179-C4-2-HS</strain>
    </source>
</reference>
<organism evidence="10 11">
    <name type="scientific">Neobacillus driksii</name>
    <dbReference type="NCBI Taxonomy" id="3035913"/>
    <lineage>
        <taxon>Bacteria</taxon>
        <taxon>Bacillati</taxon>
        <taxon>Bacillota</taxon>
        <taxon>Bacilli</taxon>
        <taxon>Bacillales</taxon>
        <taxon>Bacillaceae</taxon>
        <taxon>Neobacillus</taxon>
    </lineage>
</organism>
<keyword evidence="5 7" id="KW-1133">Transmembrane helix</keyword>
<evidence type="ECO:0000256" key="2">
    <source>
        <dbReference type="ARBA" id="ARBA00022692"/>
    </source>
</evidence>
<evidence type="ECO:0000256" key="1">
    <source>
        <dbReference type="ARBA" id="ARBA00004651"/>
    </source>
</evidence>
<keyword evidence="2 7" id="KW-0812">Transmembrane</keyword>
<dbReference type="InterPro" id="IPR011527">
    <property type="entry name" value="ABC1_TM_dom"/>
</dbReference>
<feature type="domain" description="ABC transmembrane type-1" evidence="9">
    <location>
        <begin position="75"/>
        <end position="317"/>
    </location>
</feature>
<evidence type="ECO:0000256" key="6">
    <source>
        <dbReference type="ARBA" id="ARBA00023136"/>
    </source>
</evidence>
<dbReference type="InterPro" id="IPR003439">
    <property type="entry name" value="ABC_transporter-like_ATP-bd"/>
</dbReference>
<evidence type="ECO:0000256" key="7">
    <source>
        <dbReference type="SAM" id="Phobius"/>
    </source>
</evidence>
<dbReference type="Proteomes" id="UP001241748">
    <property type="component" value="Unassembled WGS sequence"/>
</dbReference>
<dbReference type="EMBL" id="JAROBZ020000003">
    <property type="protein sequence ID" value="MFB3170647.1"/>
    <property type="molecule type" value="Genomic_DNA"/>
</dbReference>
<evidence type="ECO:0000313" key="10">
    <source>
        <dbReference type="EMBL" id="MFB3170647.1"/>
    </source>
</evidence>
<evidence type="ECO:0000256" key="5">
    <source>
        <dbReference type="ARBA" id="ARBA00022989"/>
    </source>
</evidence>
<evidence type="ECO:0000256" key="3">
    <source>
        <dbReference type="ARBA" id="ARBA00022741"/>
    </source>
</evidence>
<dbReference type="PANTHER" id="PTHR24221">
    <property type="entry name" value="ATP-BINDING CASSETTE SUB-FAMILY B"/>
    <property type="match status" value="1"/>
</dbReference>
<proteinExistence type="predicted"/>
<name>A0ABV4Z0W7_9BACI</name>
<dbReference type="InterPro" id="IPR027417">
    <property type="entry name" value="P-loop_NTPase"/>
</dbReference>
<dbReference type="Gene3D" id="3.40.50.300">
    <property type="entry name" value="P-loop containing nucleotide triphosphate hydrolases"/>
    <property type="match status" value="1"/>
</dbReference>
<feature type="transmembrane region" description="Helical" evidence="7">
    <location>
        <begin position="179"/>
        <end position="196"/>
    </location>
</feature>
<feature type="transmembrane region" description="Helical" evidence="7">
    <location>
        <begin position="153"/>
        <end position="173"/>
    </location>
</feature>
<dbReference type="PROSITE" id="PS50893">
    <property type="entry name" value="ABC_TRANSPORTER_2"/>
    <property type="match status" value="1"/>
</dbReference>
<gene>
    <name evidence="10" type="ORF">P5G62_026380</name>
</gene>
<dbReference type="Pfam" id="PF00664">
    <property type="entry name" value="ABC_membrane"/>
    <property type="match status" value="1"/>
</dbReference>
<keyword evidence="4 10" id="KW-0067">ATP-binding</keyword>
<feature type="transmembrane region" description="Helical" evidence="7">
    <location>
        <begin position="72"/>
        <end position="92"/>
    </location>
</feature>
<dbReference type="GO" id="GO:0005524">
    <property type="term" value="F:ATP binding"/>
    <property type="evidence" value="ECO:0007669"/>
    <property type="project" value="UniProtKB-KW"/>
</dbReference>
<dbReference type="InterPro" id="IPR039421">
    <property type="entry name" value="Type_1_exporter"/>
</dbReference>
<accession>A0ABV4Z0W7</accession>
<dbReference type="InterPro" id="IPR003593">
    <property type="entry name" value="AAA+_ATPase"/>
</dbReference>
<feature type="transmembrane region" description="Helical" evidence="7">
    <location>
        <begin position="264"/>
        <end position="283"/>
    </location>
</feature>
<dbReference type="SUPFAM" id="SSF52540">
    <property type="entry name" value="P-loop containing nucleoside triphosphate hydrolases"/>
    <property type="match status" value="1"/>
</dbReference>
<dbReference type="InterPro" id="IPR017871">
    <property type="entry name" value="ABC_transporter-like_CS"/>
</dbReference>
<dbReference type="InterPro" id="IPR036640">
    <property type="entry name" value="ABC1_TM_sf"/>
</dbReference>
<keyword evidence="11" id="KW-1185">Reference proteome</keyword>
<feature type="domain" description="ABC transporter" evidence="8">
    <location>
        <begin position="356"/>
        <end position="591"/>
    </location>
</feature>
<dbReference type="SUPFAM" id="SSF90123">
    <property type="entry name" value="ABC transporter transmembrane region"/>
    <property type="match status" value="1"/>
</dbReference>
<dbReference type="PROSITE" id="PS00211">
    <property type="entry name" value="ABC_TRANSPORTER_1"/>
    <property type="match status" value="1"/>
</dbReference>
<keyword evidence="3" id="KW-0547">Nucleotide-binding</keyword>
<sequence>MNQILYFIKRLYSYSGSILYINLLGMGLISFLEGIGLILLIPMLSYSGLVEIQVGDTKFLELFSYLKGYPKTAVLIIILGIFIFFVIGQNLLQRNLSIRNVKITQGFVQQLRLEMYGSLLGANWNFFLKERKSDLINVMTLELARVAGGINHFLKLFTSLIFTLIQIGVAFWLSSKLTLFVLISGLILTFFSKKFIKQSRVLGSKTSLVAQEYLAGITDQLNGIKDIKSNSLEVSRLIWLKSLTNGMIDEQMEYIKLKTASQTLYKIASASLIAILIFTYVMLFDANQGQFLLIFIIFSRLWPRVTEIQASMEQIAATIPAFKSLLEMKSNCEKSKEIIGEKIYEEIEPLQIKKEIECKGVFFRYNHESIYALQNINLTIPINSMTAIVGPSGAGKSTLIDILMGLNRPEAGDVLIDGDLLTKQNLLGLRNSISYVSQEPFLFNATIRENLLLIKPNATEEQIMEALEFSAAAEFTSKLPMGIDTIVGDRGVKLSGGERQRLVIARAILRKPSILILDEATSALDTENESKIQEAIERLKGRMTIIVIAHRLSTIRNADKVIVLEKGRIIQQGQFNQLASEKSGMFNNLLKKQVELSG</sequence>
<dbReference type="Gene3D" id="1.20.1560.10">
    <property type="entry name" value="ABC transporter type 1, transmembrane domain"/>
    <property type="match status" value="1"/>
</dbReference>
<comment type="caution">
    <text evidence="10">The sequence shown here is derived from an EMBL/GenBank/DDBJ whole genome shotgun (WGS) entry which is preliminary data.</text>
</comment>
<dbReference type="SMART" id="SM00382">
    <property type="entry name" value="AAA"/>
    <property type="match status" value="1"/>
</dbReference>
<dbReference type="PROSITE" id="PS50929">
    <property type="entry name" value="ABC_TM1F"/>
    <property type="match status" value="1"/>
</dbReference>
<evidence type="ECO:0000313" key="11">
    <source>
        <dbReference type="Proteomes" id="UP001241748"/>
    </source>
</evidence>
<dbReference type="RefSeq" id="WP_306075927.1">
    <property type="nucleotide sequence ID" value="NZ_JAROBZ020000003.1"/>
</dbReference>
<feature type="transmembrane region" description="Helical" evidence="7">
    <location>
        <begin position="20"/>
        <end position="41"/>
    </location>
</feature>
<keyword evidence="6 7" id="KW-0472">Membrane</keyword>
<evidence type="ECO:0000259" key="8">
    <source>
        <dbReference type="PROSITE" id="PS50893"/>
    </source>
</evidence>
<evidence type="ECO:0000259" key="9">
    <source>
        <dbReference type="PROSITE" id="PS50929"/>
    </source>
</evidence>
<dbReference type="PANTHER" id="PTHR24221:SF654">
    <property type="entry name" value="ATP-BINDING CASSETTE SUB-FAMILY B MEMBER 6"/>
    <property type="match status" value="1"/>
</dbReference>